<feature type="region of interest" description="Disordered" evidence="5">
    <location>
        <begin position="56"/>
        <end position="93"/>
    </location>
</feature>
<proteinExistence type="inferred from homology"/>
<evidence type="ECO:0000313" key="7">
    <source>
        <dbReference type="EMBL" id="MDQ2094480.1"/>
    </source>
</evidence>
<evidence type="ECO:0000256" key="4">
    <source>
        <dbReference type="ARBA" id="ARBA00023125"/>
    </source>
</evidence>
<keyword evidence="3" id="KW-0963">Cytoplasm</keyword>
<keyword evidence="4" id="KW-0238">DNA-binding</keyword>
<dbReference type="RefSeq" id="WP_317626078.1">
    <property type="nucleotide sequence ID" value="NZ_JANFFA010000002.1"/>
</dbReference>
<organism evidence="7 8">
    <name type="scientific">Rhodalgimonas zhirmunskyi</name>
    <dbReference type="NCBI Taxonomy" id="2964767"/>
    <lineage>
        <taxon>Bacteria</taxon>
        <taxon>Pseudomonadati</taxon>
        <taxon>Pseudomonadota</taxon>
        <taxon>Alphaproteobacteria</taxon>
        <taxon>Rhodobacterales</taxon>
        <taxon>Roseobacteraceae</taxon>
        <taxon>Rhodalgimonas</taxon>
    </lineage>
</organism>
<dbReference type="InterPro" id="IPR037150">
    <property type="entry name" value="H-NS_C_dom_sf"/>
</dbReference>
<evidence type="ECO:0000256" key="2">
    <source>
        <dbReference type="ARBA" id="ARBA00010610"/>
    </source>
</evidence>
<evidence type="ECO:0000313" key="8">
    <source>
        <dbReference type="Proteomes" id="UP001227162"/>
    </source>
</evidence>
<comment type="similarity">
    <text evidence="2">Belongs to the histone-like protein H-NS family.</text>
</comment>
<accession>A0AAJ1U6F7</accession>
<dbReference type="GO" id="GO:0009295">
    <property type="term" value="C:nucleoid"/>
    <property type="evidence" value="ECO:0007669"/>
    <property type="project" value="UniProtKB-SubCell"/>
</dbReference>
<feature type="compositionally biased region" description="Low complexity" evidence="5">
    <location>
        <begin position="63"/>
        <end position="74"/>
    </location>
</feature>
<dbReference type="SUPFAM" id="SSF81273">
    <property type="entry name" value="H-NS histone-like proteins"/>
    <property type="match status" value="1"/>
</dbReference>
<dbReference type="GO" id="GO:0001217">
    <property type="term" value="F:DNA-binding transcription repressor activity"/>
    <property type="evidence" value="ECO:0007669"/>
    <property type="project" value="TreeGrafter"/>
</dbReference>
<dbReference type="Proteomes" id="UP001227162">
    <property type="component" value="Unassembled WGS sequence"/>
</dbReference>
<reference evidence="7" key="1">
    <citation type="submission" date="2022-07" db="EMBL/GenBank/DDBJ databases">
        <authorList>
            <person name="Otstavnykh N."/>
            <person name="Isaeva M."/>
            <person name="Bystritskaya E."/>
        </authorList>
    </citation>
    <scope>NUCLEOTIDE SEQUENCE</scope>
    <source>
        <strain evidence="7">10Alg 79</strain>
    </source>
</reference>
<dbReference type="AlphaFoldDB" id="A0AAJ1U6F7"/>
<dbReference type="SMART" id="SM00528">
    <property type="entry name" value="HNS"/>
    <property type="match status" value="1"/>
</dbReference>
<comment type="subcellular location">
    <subcellularLocation>
        <location evidence="1">Cytoplasm</location>
        <location evidence="1">Nucleoid</location>
    </subcellularLocation>
</comment>
<dbReference type="EMBL" id="JANFFA010000002">
    <property type="protein sequence ID" value="MDQ2094480.1"/>
    <property type="molecule type" value="Genomic_DNA"/>
</dbReference>
<dbReference type="Pfam" id="PF00816">
    <property type="entry name" value="Histone_HNS"/>
    <property type="match status" value="1"/>
</dbReference>
<dbReference type="Gene3D" id="4.10.430.10">
    <property type="entry name" value="Histone-like protein H-NS, C-terminal domain"/>
    <property type="match status" value="1"/>
</dbReference>
<comment type="caution">
    <text evidence="7">The sequence shown here is derived from an EMBL/GenBank/DDBJ whole genome shotgun (WGS) entry which is preliminary data.</text>
</comment>
<name>A0AAJ1U6F7_9RHOB</name>
<dbReference type="GO" id="GO:0000976">
    <property type="term" value="F:transcription cis-regulatory region binding"/>
    <property type="evidence" value="ECO:0007669"/>
    <property type="project" value="TreeGrafter"/>
</dbReference>
<evidence type="ECO:0000256" key="3">
    <source>
        <dbReference type="ARBA" id="ARBA00022490"/>
    </source>
</evidence>
<dbReference type="GO" id="GO:0005829">
    <property type="term" value="C:cytosol"/>
    <property type="evidence" value="ECO:0007669"/>
    <property type="project" value="TreeGrafter"/>
</dbReference>
<evidence type="ECO:0000256" key="5">
    <source>
        <dbReference type="SAM" id="MobiDB-lite"/>
    </source>
</evidence>
<gene>
    <name evidence="7" type="ORF">NOI20_10200</name>
</gene>
<evidence type="ECO:0000259" key="6">
    <source>
        <dbReference type="SMART" id="SM00528"/>
    </source>
</evidence>
<dbReference type="PANTHER" id="PTHR38097:SF2">
    <property type="entry name" value="DNA-BINDING PROTEIN STPA"/>
    <property type="match status" value="1"/>
</dbReference>
<feature type="domain" description="DNA-binding protein H-NS-like C-terminal" evidence="6">
    <location>
        <begin position="65"/>
        <end position="110"/>
    </location>
</feature>
<dbReference type="GO" id="GO:0032993">
    <property type="term" value="C:protein-DNA complex"/>
    <property type="evidence" value="ECO:0007669"/>
    <property type="project" value="TreeGrafter"/>
</dbReference>
<evidence type="ECO:0000256" key="1">
    <source>
        <dbReference type="ARBA" id="ARBA00004453"/>
    </source>
</evidence>
<sequence length="110" mass="12034">MTNEERITMGDLTSMSLTELQSLQKKVAKAIEKQENRDRKKALAALEATARDLGYSLSELTGGKKAPGSKGAPKYANPENPEQTWTGKGRRPAWVNEALQSGKSLEEMAI</sequence>
<reference evidence="7" key="2">
    <citation type="submission" date="2023-04" db="EMBL/GenBank/DDBJ databases">
        <title>'Rhodoalgimonas zhirmunskyi' gen. nov., isolated from a red alga.</title>
        <authorList>
            <person name="Nedashkovskaya O.I."/>
            <person name="Otstavnykh N.Y."/>
            <person name="Bystritskaya E.P."/>
            <person name="Balabanova L.A."/>
            <person name="Isaeva M.P."/>
        </authorList>
    </citation>
    <scope>NUCLEOTIDE SEQUENCE</scope>
    <source>
        <strain evidence="7">10Alg 79</strain>
    </source>
</reference>
<keyword evidence="8" id="KW-1185">Reference proteome</keyword>
<dbReference type="PANTHER" id="PTHR38097">
    <property type="match status" value="1"/>
</dbReference>
<dbReference type="GO" id="GO:0003680">
    <property type="term" value="F:minor groove of adenine-thymine-rich DNA binding"/>
    <property type="evidence" value="ECO:0007669"/>
    <property type="project" value="TreeGrafter"/>
</dbReference>
<dbReference type="InterPro" id="IPR027444">
    <property type="entry name" value="H-NS_C_dom"/>
</dbReference>
<dbReference type="GO" id="GO:0003681">
    <property type="term" value="F:bent DNA binding"/>
    <property type="evidence" value="ECO:0007669"/>
    <property type="project" value="TreeGrafter"/>
</dbReference>
<protein>
    <submittedName>
        <fullName evidence="7">H-NS histone family protein</fullName>
    </submittedName>
</protein>